<protein>
    <submittedName>
        <fullName evidence="8">Transmembrane protein 54</fullName>
    </submittedName>
</protein>
<evidence type="ECO:0000256" key="7">
    <source>
        <dbReference type="SAM" id="Phobius"/>
    </source>
</evidence>
<keyword evidence="9" id="KW-1185">Reference proteome</keyword>
<organism evidence="8 9">
    <name type="scientific">Laticauda laticaudata</name>
    <name type="common">Blue-ringed sea krait</name>
    <name type="synonym">Blue-lipped sea krait</name>
    <dbReference type="NCBI Taxonomy" id="8630"/>
    <lineage>
        <taxon>Eukaryota</taxon>
        <taxon>Metazoa</taxon>
        <taxon>Chordata</taxon>
        <taxon>Craniata</taxon>
        <taxon>Vertebrata</taxon>
        <taxon>Euteleostomi</taxon>
        <taxon>Lepidosauria</taxon>
        <taxon>Squamata</taxon>
        <taxon>Bifurcata</taxon>
        <taxon>Unidentata</taxon>
        <taxon>Episquamata</taxon>
        <taxon>Toxicofera</taxon>
        <taxon>Serpentes</taxon>
        <taxon>Colubroidea</taxon>
        <taxon>Elapidae</taxon>
        <taxon>Laticaudinae</taxon>
        <taxon>Laticauda</taxon>
    </lineage>
</organism>
<gene>
    <name evidence="8" type="primary">TMEM54</name>
</gene>
<dbReference type="Pfam" id="PF12304">
    <property type="entry name" value="BCLP"/>
    <property type="match status" value="1"/>
</dbReference>
<sequence>MGSPAHGLRRGQSGRWLGKPRCHQGLLGPASTPNWPRQPRSHPGRPPLLARGRRLAWAGARPARRLLQEGGSGSAGWGQQLSHVSRRRRPQVEPGLLFGARLPETEGPSGRSSRGAHQALERRGARTGGRERRAAPRSSCSGDGAAQRGGAPCVAWTISCGIAAIVLSRYLSQKSLGWAVFSLSITSSLLSLFCLVGLAVAIGLTFANRGHALLSVCTFADMEVIQITHECPFDPTRIYSSALVLWGLSFLLDSVEILFSIRCFLITLTILNLKLCPRRRRKRKKKISLTFITAESRDACEGRDLLRMEHLGVVTL</sequence>
<evidence type="ECO:0000313" key="9">
    <source>
        <dbReference type="Proteomes" id="UP000694406"/>
    </source>
</evidence>
<dbReference type="Proteomes" id="UP000694406">
    <property type="component" value="Unplaced"/>
</dbReference>
<dbReference type="PANTHER" id="PTHR31258:SF2">
    <property type="entry name" value="TRANSMEMBRANE PROTEIN 54"/>
    <property type="match status" value="1"/>
</dbReference>
<feature type="compositionally biased region" description="Basic and acidic residues" evidence="6">
    <location>
        <begin position="119"/>
        <end position="134"/>
    </location>
</feature>
<dbReference type="Ensembl" id="ENSLLTT00000002914.1">
    <property type="protein sequence ID" value="ENSLLTP00000002799.1"/>
    <property type="gene ID" value="ENSLLTG00000002139.1"/>
</dbReference>
<keyword evidence="4 7" id="KW-1133">Transmembrane helix</keyword>
<comment type="subcellular location">
    <subcellularLocation>
        <location evidence="1">Membrane</location>
        <topology evidence="1">Multi-pass membrane protein</topology>
    </subcellularLocation>
</comment>
<evidence type="ECO:0000256" key="3">
    <source>
        <dbReference type="ARBA" id="ARBA00022692"/>
    </source>
</evidence>
<accession>A0A8C5RHF3</accession>
<feature type="region of interest" description="Disordered" evidence="6">
    <location>
        <begin position="67"/>
        <end position="149"/>
    </location>
</feature>
<name>A0A8C5RHF3_LATLA</name>
<feature type="transmembrane region" description="Helical" evidence="7">
    <location>
        <begin position="257"/>
        <end position="276"/>
    </location>
</feature>
<evidence type="ECO:0000256" key="5">
    <source>
        <dbReference type="ARBA" id="ARBA00023136"/>
    </source>
</evidence>
<feature type="region of interest" description="Disordered" evidence="6">
    <location>
        <begin position="1"/>
        <end position="49"/>
    </location>
</feature>
<dbReference type="GeneTree" id="ENSGT00390000004700"/>
<dbReference type="PANTHER" id="PTHR31258">
    <property type="entry name" value="KERATINOCYTE-ASSOCIATED PROTEIN 3"/>
    <property type="match status" value="1"/>
</dbReference>
<dbReference type="InterPro" id="IPR020977">
    <property type="entry name" value="Beta-casein-like"/>
</dbReference>
<evidence type="ECO:0000313" key="8">
    <source>
        <dbReference type="Ensembl" id="ENSLLTP00000002799.1"/>
    </source>
</evidence>
<proteinExistence type="inferred from homology"/>
<feature type="transmembrane region" description="Helical" evidence="7">
    <location>
        <begin position="154"/>
        <end position="171"/>
    </location>
</feature>
<dbReference type="GO" id="GO:0016020">
    <property type="term" value="C:membrane"/>
    <property type="evidence" value="ECO:0007669"/>
    <property type="project" value="UniProtKB-SubCell"/>
</dbReference>
<keyword evidence="5 7" id="KW-0472">Membrane</keyword>
<comment type="similarity">
    <text evidence="2">Belongs to the TMEM54 family.</text>
</comment>
<evidence type="ECO:0000256" key="2">
    <source>
        <dbReference type="ARBA" id="ARBA00011030"/>
    </source>
</evidence>
<reference evidence="8" key="2">
    <citation type="submission" date="2025-09" db="UniProtKB">
        <authorList>
            <consortium name="Ensembl"/>
        </authorList>
    </citation>
    <scope>IDENTIFICATION</scope>
</reference>
<evidence type="ECO:0000256" key="6">
    <source>
        <dbReference type="SAM" id="MobiDB-lite"/>
    </source>
</evidence>
<evidence type="ECO:0000256" key="1">
    <source>
        <dbReference type="ARBA" id="ARBA00004141"/>
    </source>
</evidence>
<keyword evidence="3 7" id="KW-0812">Transmembrane</keyword>
<evidence type="ECO:0000256" key="4">
    <source>
        <dbReference type="ARBA" id="ARBA00022989"/>
    </source>
</evidence>
<dbReference type="AlphaFoldDB" id="A0A8C5RHF3"/>
<feature type="transmembrane region" description="Helical" evidence="7">
    <location>
        <begin position="178"/>
        <end position="206"/>
    </location>
</feature>
<reference evidence="8" key="1">
    <citation type="submission" date="2025-08" db="UniProtKB">
        <authorList>
            <consortium name="Ensembl"/>
        </authorList>
    </citation>
    <scope>IDENTIFICATION</scope>
</reference>